<dbReference type="Pfam" id="PF13426">
    <property type="entry name" value="PAS_9"/>
    <property type="match status" value="2"/>
</dbReference>
<evidence type="ECO:0000256" key="6">
    <source>
        <dbReference type="ARBA" id="ARBA00022606"/>
    </source>
</evidence>
<organism evidence="21">
    <name type="scientific">Mesotaenium caldariorum</name>
    <dbReference type="NCBI Taxonomy" id="31321"/>
    <lineage>
        <taxon>Eukaryota</taxon>
        <taxon>Viridiplantae</taxon>
        <taxon>Streptophyta</taxon>
        <taxon>Zygnematophyceae</taxon>
        <taxon>Zygnematophycidae</taxon>
        <taxon>Zygnematales</taxon>
        <taxon>Mesotaeniaceae</taxon>
        <taxon>Mesotaenium</taxon>
    </lineage>
</organism>
<keyword evidence="10 17" id="KW-0067">ATP-binding</keyword>
<dbReference type="InterPro" id="IPR000719">
    <property type="entry name" value="Prot_kinase_dom"/>
</dbReference>
<dbReference type="GO" id="GO:0006355">
    <property type="term" value="P:regulation of DNA-templated transcription"/>
    <property type="evidence" value="ECO:0007669"/>
    <property type="project" value="InterPro"/>
</dbReference>
<dbReference type="SUPFAM" id="SSF55781">
    <property type="entry name" value="GAF domain-like"/>
    <property type="match status" value="2"/>
</dbReference>
<keyword evidence="4" id="KW-0600">Photoreceptor protein</keyword>
<dbReference type="GO" id="GO:0007010">
    <property type="term" value="P:cytoskeleton organization"/>
    <property type="evidence" value="ECO:0007669"/>
    <property type="project" value="UniProtKB-ARBA"/>
</dbReference>
<dbReference type="InterPro" id="IPR016132">
    <property type="entry name" value="Phyto_chromo_attachment"/>
</dbReference>
<feature type="domain" description="Protein kinase" evidence="19">
    <location>
        <begin position="1168"/>
        <end position="1459"/>
    </location>
</feature>
<protein>
    <recommendedName>
        <fullName evidence="2">non-specific serine/threonine protein kinase</fullName>
        <ecNumber evidence="2">2.7.11.1</ecNumber>
    </recommendedName>
</protein>
<dbReference type="FunFam" id="1.10.510.10:FF:000024">
    <property type="entry name" value="Probable serine/threonine-protein kinase cot-1"/>
    <property type="match status" value="1"/>
</dbReference>
<keyword evidence="5" id="KW-0597">Phosphoprotein</keyword>
<dbReference type="PROSITE" id="PS50046">
    <property type="entry name" value="PHYTOCHROME_2"/>
    <property type="match status" value="1"/>
</dbReference>
<feature type="compositionally biased region" description="Basic and acidic residues" evidence="18">
    <location>
        <begin position="1484"/>
        <end position="1509"/>
    </location>
</feature>
<dbReference type="SMART" id="SM00065">
    <property type="entry name" value="GAF"/>
    <property type="match status" value="1"/>
</dbReference>
<dbReference type="GO" id="GO:0005524">
    <property type="term" value="F:ATP binding"/>
    <property type="evidence" value="ECO:0007669"/>
    <property type="project" value="UniProtKB-UniRule"/>
</dbReference>
<evidence type="ECO:0000256" key="11">
    <source>
        <dbReference type="ARBA" id="ARBA00022991"/>
    </source>
</evidence>
<dbReference type="InterPro" id="IPR001294">
    <property type="entry name" value="Phytochrome"/>
</dbReference>
<feature type="compositionally biased region" description="Gly residues" evidence="18">
    <location>
        <begin position="898"/>
        <end position="913"/>
    </location>
</feature>
<dbReference type="PROSITE" id="PS00107">
    <property type="entry name" value="PROTEIN_KINASE_ATP"/>
    <property type="match status" value="1"/>
</dbReference>
<dbReference type="InterPro" id="IPR000014">
    <property type="entry name" value="PAS"/>
</dbReference>
<dbReference type="GO" id="GO:0004674">
    <property type="term" value="F:protein serine/threonine kinase activity"/>
    <property type="evidence" value="ECO:0007669"/>
    <property type="project" value="UniProtKB-KW"/>
</dbReference>
<gene>
    <name evidence="21" type="primary">NEO</name>
</gene>
<keyword evidence="6" id="KW-0716">Sensory transduction</keyword>
<dbReference type="CDD" id="cd00130">
    <property type="entry name" value="PAS"/>
    <property type="match status" value="2"/>
</dbReference>
<dbReference type="Pfam" id="PF00069">
    <property type="entry name" value="Pkinase"/>
    <property type="match status" value="1"/>
</dbReference>
<dbReference type="InterPro" id="IPR035965">
    <property type="entry name" value="PAS-like_dom_sf"/>
</dbReference>
<evidence type="ECO:0000256" key="15">
    <source>
        <dbReference type="ARBA" id="ARBA00047899"/>
    </source>
</evidence>
<dbReference type="PROSITE" id="PS00245">
    <property type="entry name" value="PHYTOCHROME_1"/>
    <property type="match status" value="1"/>
</dbReference>
<dbReference type="FunFam" id="3.30.200.20:FF:000042">
    <property type="entry name" value="Aurora kinase A"/>
    <property type="match status" value="1"/>
</dbReference>
<keyword evidence="12" id="KW-0805">Transcription regulation</keyword>
<dbReference type="InterPro" id="IPR013515">
    <property type="entry name" value="Phytochrome_cen-reg"/>
</dbReference>
<dbReference type="EMBL" id="KT321788">
    <property type="protein sequence ID" value="ANC96913.1"/>
    <property type="molecule type" value="mRNA"/>
</dbReference>
<dbReference type="PROSITE" id="PS00108">
    <property type="entry name" value="PROTEIN_KINASE_ST"/>
    <property type="match status" value="1"/>
</dbReference>
<dbReference type="SUPFAM" id="SSF55785">
    <property type="entry name" value="PYP-like sensor domain (PAS domain)"/>
    <property type="match status" value="3"/>
</dbReference>
<evidence type="ECO:0000259" key="20">
    <source>
        <dbReference type="PROSITE" id="PS50046"/>
    </source>
</evidence>
<evidence type="ECO:0000256" key="9">
    <source>
        <dbReference type="ARBA" id="ARBA00022777"/>
    </source>
</evidence>
<dbReference type="InterPro" id="IPR003018">
    <property type="entry name" value="GAF"/>
</dbReference>
<dbReference type="GO" id="GO:0009584">
    <property type="term" value="P:detection of visible light"/>
    <property type="evidence" value="ECO:0007669"/>
    <property type="project" value="InterPro"/>
</dbReference>
<evidence type="ECO:0000259" key="19">
    <source>
        <dbReference type="PROSITE" id="PS50011"/>
    </source>
</evidence>
<keyword evidence="13" id="KW-0804">Transcription</keyword>
<evidence type="ECO:0000256" key="5">
    <source>
        <dbReference type="ARBA" id="ARBA00022553"/>
    </source>
</evidence>
<dbReference type="SMART" id="SM00220">
    <property type="entry name" value="S_TKc"/>
    <property type="match status" value="1"/>
</dbReference>
<dbReference type="InterPro" id="IPR043150">
    <property type="entry name" value="Phytochrome_PHY_sf"/>
</dbReference>
<accession>A0A168YQC4</accession>
<feature type="region of interest" description="Disordered" evidence="18">
    <location>
        <begin position="898"/>
        <end position="957"/>
    </location>
</feature>
<evidence type="ECO:0000313" key="21">
    <source>
        <dbReference type="EMBL" id="ANC96913.1"/>
    </source>
</evidence>
<dbReference type="Pfam" id="PF08446">
    <property type="entry name" value="PAS_2"/>
    <property type="match status" value="1"/>
</dbReference>
<evidence type="ECO:0000256" key="10">
    <source>
        <dbReference type="ARBA" id="ARBA00022840"/>
    </source>
</evidence>
<dbReference type="Pfam" id="PF01590">
    <property type="entry name" value="GAF"/>
    <property type="match status" value="1"/>
</dbReference>
<comment type="similarity">
    <text evidence="1">Belongs to the protein kinase superfamily. AGC Ser/Thr protein kinase family.</text>
</comment>
<dbReference type="GO" id="GO:0009881">
    <property type="term" value="F:photoreceptor activity"/>
    <property type="evidence" value="ECO:0007669"/>
    <property type="project" value="UniProtKB-KW"/>
</dbReference>
<proteinExistence type="evidence at transcript level"/>
<keyword evidence="14" id="KW-0675">Receptor</keyword>
<evidence type="ECO:0000256" key="14">
    <source>
        <dbReference type="ARBA" id="ARBA00023170"/>
    </source>
</evidence>
<dbReference type="InterPro" id="IPR029016">
    <property type="entry name" value="GAF-like_dom_sf"/>
</dbReference>
<comment type="catalytic activity">
    <reaction evidence="15">
        <text>L-threonyl-[protein] + ATP = O-phospho-L-threonyl-[protein] + ADP + H(+)</text>
        <dbReference type="Rhea" id="RHEA:46608"/>
        <dbReference type="Rhea" id="RHEA-COMP:11060"/>
        <dbReference type="Rhea" id="RHEA-COMP:11605"/>
        <dbReference type="ChEBI" id="CHEBI:15378"/>
        <dbReference type="ChEBI" id="CHEBI:30013"/>
        <dbReference type="ChEBI" id="CHEBI:30616"/>
        <dbReference type="ChEBI" id="CHEBI:61977"/>
        <dbReference type="ChEBI" id="CHEBI:456216"/>
        <dbReference type="EC" id="2.7.11.1"/>
    </reaction>
</comment>
<name>A0A168YQC4_9VIRI</name>
<dbReference type="PANTHER" id="PTHR45637">
    <property type="entry name" value="FLIPPASE KINASE 1-RELATED"/>
    <property type="match status" value="1"/>
</dbReference>
<dbReference type="Gene3D" id="1.10.510.10">
    <property type="entry name" value="Transferase(Phosphotransferase) domain 1"/>
    <property type="match status" value="1"/>
</dbReference>
<dbReference type="EC" id="2.7.11.1" evidence="2"/>
<dbReference type="PRINTS" id="PR01033">
    <property type="entry name" value="PHYTOCHROME"/>
</dbReference>
<feature type="region of interest" description="Disordered" evidence="18">
    <location>
        <begin position="1"/>
        <end position="26"/>
    </location>
</feature>
<evidence type="ECO:0000256" key="4">
    <source>
        <dbReference type="ARBA" id="ARBA00022543"/>
    </source>
</evidence>
<comment type="catalytic activity">
    <reaction evidence="16">
        <text>L-seryl-[protein] + ATP = O-phospho-L-seryl-[protein] + ADP + H(+)</text>
        <dbReference type="Rhea" id="RHEA:17989"/>
        <dbReference type="Rhea" id="RHEA-COMP:9863"/>
        <dbReference type="Rhea" id="RHEA-COMP:11604"/>
        <dbReference type="ChEBI" id="CHEBI:15378"/>
        <dbReference type="ChEBI" id="CHEBI:29999"/>
        <dbReference type="ChEBI" id="CHEBI:30616"/>
        <dbReference type="ChEBI" id="CHEBI:83421"/>
        <dbReference type="ChEBI" id="CHEBI:456216"/>
        <dbReference type="EC" id="2.7.11.1"/>
    </reaction>
</comment>
<evidence type="ECO:0000256" key="17">
    <source>
        <dbReference type="PROSITE-ProRule" id="PRU10141"/>
    </source>
</evidence>
<evidence type="ECO:0000256" key="12">
    <source>
        <dbReference type="ARBA" id="ARBA00023015"/>
    </source>
</evidence>
<dbReference type="Pfam" id="PF00360">
    <property type="entry name" value="PHY"/>
    <property type="match status" value="2"/>
</dbReference>
<dbReference type="InterPro" id="IPR011009">
    <property type="entry name" value="Kinase-like_dom_sf"/>
</dbReference>
<evidence type="ECO:0000256" key="7">
    <source>
        <dbReference type="ARBA" id="ARBA00022679"/>
    </source>
</evidence>
<keyword evidence="3" id="KW-0723">Serine/threonine-protein kinase</keyword>
<keyword evidence="8 17" id="KW-0547">Nucleotide-binding</keyword>
<dbReference type="CDD" id="cd05574">
    <property type="entry name" value="STKc_phototropin_like"/>
    <property type="match status" value="1"/>
</dbReference>
<evidence type="ECO:0000256" key="16">
    <source>
        <dbReference type="ARBA" id="ARBA00048679"/>
    </source>
</evidence>
<keyword evidence="11" id="KW-0157">Chromophore</keyword>
<dbReference type="Gene3D" id="3.30.200.20">
    <property type="entry name" value="Phosphorylase Kinase, domain 1"/>
    <property type="match status" value="1"/>
</dbReference>
<feature type="region of interest" description="Disordered" evidence="18">
    <location>
        <begin position="1477"/>
        <end position="1533"/>
    </location>
</feature>
<evidence type="ECO:0000256" key="3">
    <source>
        <dbReference type="ARBA" id="ARBA00022527"/>
    </source>
</evidence>
<dbReference type="InterPro" id="IPR013516">
    <property type="entry name" value="Phyto_chromo_BS"/>
</dbReference>
<evidence type="ECO:0000256" key="2">
    <source>
        <dbReference type="ARBA" id="ARBA00012513"/>
    </source>
</evidence>
<dbReference type="InterPro" id="IPR013654">
    <property type="entry name" value="PAS_2"/>
</dbReference>
<feature type="binding site" evidence="17">
    <location>
        <position position="1197"/>
    </location>
    <ligand>
        <name>ATP</name>
        <dbReference type="ChEBI" id="CHEBI:30616"/>
    </ligand>
</feature>
<dbReference type="InterPro" id="IPR017441">
    <property type="entry name" value="Protein_kinase_ATP_BS"/>
</dbReference>
<dbReference type="SUPFAM" id="SSF56112">
    <property type="entry name" value="Protein kinase-like (PK-like)"/>
    <property type="match status" value="1"/>
</dbReference>
<dbReference type="Gene3D" id="3.30.450.20">
    <property type="entry name" value="PAS domain"/>
    <property type="match status" value="3"/>
</dbReference>
<dbReference type="InterPro" id="IPR008271">
    <property type="entry name" value="Ser/Thr_kinase_AS"/>
</dbReference>
<dbReference type="PROSITE" id="PS50011">
    <property type="entry name" value="PROTEIN_KINASE_DOM"/>
    <property type="match status" value="1"/>
</dbReference>
<evidence type="ECO:0000256" key="13">
    <source>
        <dbReference type="ARBA" id="ARBA00023163"/>
    </source>
</evidence>
<keyword evidence="7" id="KW-0808">Transferase</keyword>
<evidence type="ECO:0000256" key="1">
    <source>
        <dbReference type="ARBA" id="ARBA00009903"/>
    </source>
</evidence>
<dbReference type="FunFam" id="3.30.450.270:FF:000001">
    <property type="entry name" value="Phytochrome"/>
    <property type="match status" value="1"/>
</dbReference>
<evidence type="ECO:0000256" key="18">
    <source>
        <dbReference type="SAM" id="MobiDB-lite"/>
    </source>
</evidence>
<reference evidence="21" key="1">
    <citation type="journal article" date="2015" name="Front. Plant Sci.">
        <title>The origin and evolution of phototropins.</title>
        <authorList>
            <person name="Li F.W."/>
            <person name="Rothfels C.J."/>
            <person name="Melkonian M."/>
            <person name="Villarreal J.C."/>
            <person name="Stevenson D.W."/>
            <person name="Graham S.W."/>
            <person name="Wong G.K."/>
            <person name="Mathews S."/>
            <person name="Pryer K.M."/>
        </authorList>
    </citation>
    <scope>NUCLEOTIDE SEQUENCE</scope>
</reference>
<feature type="compositionally biased region" description="Polar residues" evidence="18">
    <location>
        <begin position="1"/>
        <end position="11"/>
    </location>
</feature>
<evidence type="ECO:0000256" key="8">
    <source>
        <dbReference type="ARBA" id="ARBA00022741"/>
    </source>
</evidence>
<sequence>MISAKMTTRGSESFGDPTMGPTRGPSRLALQSAQAAERQGVSDAFIQASYDKAEAARQGSFEYRKTVQTATSKKPWEADQVAYVAKMERGGFVQPHGVMLLVEPPVAYAPKLHLVAYSENAAEILGLNSEEVKVGSNACNFFSDSCAMQLYKEVGAKGAFHNPIMLQLKHKPLECYAILTRSESGVMIDLEPVVPPFEDLSVASNEYIDQLHGGNKEKAITMGEARQAAQKAVDRLQNFPSGSVETLCCAVVQEMRDFLCYDRAMVYKFHPDQHGEVVAESVREDMEPYLGIHYPATDLPQAARTNLLHVGSRLICNAAQPQARVIQTSTTPVNLGDSNLRAPHSCHTSYMSNMGSMASLTLAVLTDDKKDDLDPNENFEGKKKLWGLVVCHHNTPRYTPYPLRKAGEYLLQGFGKLLNREVLQEANFHEENILNMQKKLCDMLESHVPLGIVQDHPNVMDLVKCDGSALLFNGRFWRLGLCPTERQIQDIADWICKQHKRKHAICTDSLAEAGYPLANELVPDVCGLVAIKISSPQQDTSAASSSSSAPQPLSGGDFVFWFRSHTAKEVRWGGKKHMAGEVDDENLRVPRNSFQAFLDVVKKRSLPWLDVELEAINGLRLMLKGALELARKSPLQFANLEGGTDIDGKGRRANSGQFVKLPKDMPLHLSEEAEVMLTCFKASFVVTDGKQDKCPIVFCSEAFTVLTGYSQRDMMHQDWHMLEGADTDLSEGVKLKSAMTTGATYAGRVLHYKKDGTPFWDLVTMAPVKDNASGAVLNHVLLFQEVAKYTEAQNVGIARSPSVASGSGSFSASNSAAAAAEKGFPVSLIRYDGRLKEKAVRKVLEIAQAVKSPGRARVDGPLTPGRLGGIAEELKIPMPASPEFAKPSHVGGPILEGTGGIGSGQSGKGADAGGGKRRSSLVGMLKGGKGEGGKSGGRKSMGYRATRSTSAVPPNKSFDFLRDPTVKKRRAAKGIDFGTTLERIEYNFLVTDPRLDENPIIFMSDEYIRLTEFSREEHIGGQLLYLEGDDTDTEELRKIHNAVQNLKDISVHIQAYKASGAVTWLLYHLSVVRDSEGNALYIINVLKDCGGTRLTDPERVKALSARAAAEASTVAEALRDLPDAAAEEKQWTIHSRTVVPKPHKFEDPAWAAIKQVKAQDGRLGLKHFRPIKPLGNGDSGSVMLVELRGTQRLFAVKVMEKESMTERNKVHRVACEREILEHLDHPFLPTLYASFQTAKHVCFVTDYCPGGEMYDLLEVQPGHRFEEKVAKFYAAEILLALEYLHCQGVVYRDLKPENILLTQSGHIVLTDFDLSAISSSFPKVMRDSKKSGKRSRRVRPSQEVKPTFVAEPVTRSNSFVGTEEYIAPEIVTGAGHTAAIDWWSFGILLYEMLYGITPFCGGSMRQTFSNILNQELYFPPEIEVSEEAIDLISLLLVRDIDERLGSQSGAAEIKIHPFFDSVRWPLIRSKAVETPKVSMSKSEMSQKGDDDEKSSLDNWRLQEMKKGNDGDSDGNAAYPVRSSDDFESWDASP</sequence>
<dbReference type="Gene3D" id="3.30.450.270">
    <property type="match status" value="1"/>
</dbReference>
<feature type="domain" description="Phytochrome chromophore attachment site" evidence="20">
    <location>
        <begin position="243"/>
        <end position="412"/>
    </location>
</feature>
<dbReference type="Gene3D" id="3.30.450.40">
    <property type="match status" value="1"/>
</dbReference>
<keyword evidence="9" id="KW-0418">Kinase</keyword>
<reference evidence="21" key="2">
    <citation type="submission" date="2015-07" db="EMBL/GenBank/DDBJ databases">
        <authorList>
            <person name="Cajimat M.N.B."/>
            <person name="Milazzo M.L."/>
            <person name="Fulhorst C.F."/>
        </authorList>
    </citation>
    <scope>NUCLEOTIDE SEQUENCE</scope>
</reference>